<dbReference type="Pfam" id="PF23756">
    <property type="entry name" value="Beta-prop_HPS5"/>
    <property type="match status" value="1"/>
</dbReference>
<dbReference type="Ensembl" id="ENSLLET00000044495.1">
    <property type="protein sequence ID" value="ENSLLEP00000042785.1"/>
    <property type="gene ID" value="ENSLLEG00000027196.1"/>
</dbReference>
<accession>A0A8C5QV97</accession>
<proteinExistence type="predicted"/>
<sequence length="1387" mass="153458">MASVTDAAVFKEFCPLYSVVNAIPAKVQKGFRSILVYLTALHANGDYIAIGSSIGMLYLYCRHTNQMRKYNLEGKMESISVVKLLSCFDDLVAVGTVSGRVAIFQLVSPLPGRNKQLRRFDVIGIHKSSITALTWSPNGMKLFSGDDKGKIVLSDLDLDKGSCNSSLVLEELFSIVQLDYSQKVLLVSTMQRCLLFYTEEKCVKQVGTQPRKTNGRYGACFIPGLCKQSDLTLFASRPGLRIWKADADGSVQSTYLLKDTLSRELKSFELYPRAEPSHDNKFNLLTKHLGVVSCFLYDGWVLSWDEYSIYLIDTLNQAVVGGLETSGDIVSVTSTNNEIFLIKGDREIIRISNMPEGAVSASLNSPLGSCTDFYPEGTRTQKGTLSDIKENREVDTPTIKTERIQTVLENEEGGDVAVTSITQTGSLPAEVKIHSNTSTSIDGGFILNTSSDMSPSNVQRGSRSSLQRFSTISSEEFDHELIVQPIKVKKKKKKRQDNGPRNQDAGSVESTPSIDSPLTHSDFFSTTPTLTSACSTDPLSSQESLIGGKCLSVLEDSSTDVFTDAPHAESVAEVPKCDDCHNRGANELHVVIDQNDVTASNEGESASESLDKPQIDFLDSKDYVLQLGSHPHTEEGFKLDLNPPEASENRMNLMNCNEVMDLRTLALTVTEEPDSLENSQRPSEILKEDKEPLTSDTTCQIFSSFIGEINQKNVYTGNAIRGYNTKNDQTRTAESSDEEDIYSYRYRGASHDFVEETVVLEDLTRSSQEGALLKSDHLAESWMVYSGPANGILSLVVSEKYLWCLDYKGSLYCSALPGAGLRWQKFEDAVQQVAVSPSGNLLWKIEQKTDKAFACGKVTIKGKRHWYEALPQTSFVALSDDTAWIIRTNGDLYLQTGLSIDRPCARAEKVDCPCPLSQIAARNNVVWALTEQRGLLYREGVNSFTPEGDAWKCDLISERQALEPVCVAIGNQETVWTLDASGNLWFRTGVTSEKPEGDDDHWWQVSITDYVVFDHYTLFQTLIQATQTVANVAQAPVEKVADKLRMTFCSQQAQCQPSLLGVNSNGVWITSGKNEFHVAKGNLIGTYWHNIVPRGTASTTRWASVSASSSPTAEGSVLWLCQSRKDLFCLTDLSPPFRPSTVQLPPDLGIIHLSACLDAVWVLDNYGGVFIRTLSKTCPTGMHWTRLDLSQLGSIRLCSFSCGNQHIWACDTSGVIYFRVGTQPLNPSMMLPAWIMIEPPIQPVGINLVSVFSSSNDNMLWTIDNKCNVYVRVGITEEMPVGIDWEHVPGLQACQLAVSARTVWARCPNGDIARRYGITEKNAAGDYWKKIPGNASWLTVTLLDDLWALGTNGHLLQRLTKTYSHNPNIPKNTFSVHSDLEDEWEVI</sequence>
<feature type="compositionally biased region" description="Polar residues" evidence="2">
    <location>
        <begin position="499"/>
        <end position="522"/>
    </location>
</feature>
<dbReference type="InterPro" id="IPR001680">
    <property type="entry name" value="WD40_rpt"/>
</dbReference>
<dbReference type="InterPro" id="IPR006624">
    <property type="entry name" value="Beta-propeller_rpt_TECPR"/>
</dbReference>
<dbReference type="InterPro" id="IPR036322">
    <property type="entry name" value="WD40_repeat_dom_sf"/>
</dbReference>
<dbReference type="OrthoDB" id="9930272at2759"/>
<dbReference type="InterPro" id="IPR056499">
    <property type="entry name" value="Beta-prop_HPS5-like"/>
</dbReference>
<dbReference type="GO" id="GO:0032527">
    <property type="term" value="P:protein exit from endoplasmic reticulum"/>
    <property type="evidence" value="ECO:0007669"/>
    <property type="project" value="TreeGrafter"/>
</dbReference>
<evidence type="ECO:0000313" key="4">
    <source>
        <dbReference type="Ensembl" id="ENSLLEP00000042785.1"/>
    </source>
</evidence>
<dbReference type="Proteomes" id="UP000694569">
    <property type="component" value="Unplaced"/>
</dbReference>
<dbReference type="GO" id="GO:0005737">
    <property type="term" value="C:cytoplasm"/>
    <property type="evidence" value="ECO:0007669"/>
    <property type="project" value="GOC"/>
</dbReference>
<dbReference type="SUPFAM" id="SSF50985">
    <property type="entry name" value="RCC1/BLIP-II"/>
    <property type="match status" value="1"/>
</dbReference>
<reference evidence="4" key="1">
    <citation type="submission" date="2025-08" db="UniProtKB">
        <authorList>
            <consortium name="Ensembl"/>
        </authorList>
    </citation>
    <scope>IDENTIFICATION</scope>
</reference>
<keyword evidence="5" id="KW-1185">Reference proteome</keyword>
<evidence type="ECO:0000259" key="3">
    <source>
        <dbReference type="Pfam" id="PF23756"/>
    </source>
</evidence>
<organism evidence="4 5">
    <name type="scientific">Leptobrachium leishanense</name>
    <name type="common">Leishan spiny toad</name>
    <dbReference type="NCBI Taxonomy" id="445787"/>
    <lineage>
        <taxon>Eukaryota</taxon>
        <taxon>Metazoa</taxon>
        <taxon>Chordata</taxon>
        <taxon>Craniata</taxon>
        <taxon>Vertebrata</taxon>
        <taxon>Euteleostomi</taxon>
        <taxon>Amphibia</taxon>
        <taxon>Batrachia</taxon>
        <taxon>Anura</taxon>
        <taxon>Pelobatoidea</taxon>
        <taxon>Megophryidae</taxon>
        <taxon>Leptobrachium</taxon>
    </lineage>
</organism>
<evidence type="ECO:0000256" key="1">
    <source>
        <dbReference type="ARBA" id="ARBA00022737"/>
    </source>
</evidence>
<dbReference type="Pfam" id="PF19193">
    <property type="entry name" value="Tectonin"/>
    <property type="match status" value="1"/>
</dbReference>
<gene>
    <name evidence="4" type="primary">TECPR2</name>
</gene>
<dbReference type="InterPro" id="IPR015943">
    <property type="entry name" value="WD40/YVTN_repeat-like_dom_sf"/>
</dbReference>
<feature type="region of interest" description="Disordered" evidence="2">
    <location>
        <begin position="487"/>
        <end position="522"/>
    </location>
</feature>
<dbReference type="SMART" id="SM00706">
    <property type="entry name" value="TECPR"/>
    <property type="match status" value="9"/>
</dbReference>
<evidence type="ECO:0000256" key="2">
    <source>
        <dbReference type="SAM" id="MobiDB-lite"/>
    </source>
</evidence>
<protein>
    <submittedName>
        <fullName evidence="4">Tectonin beta-propeller repeat containing 2</fullName>
    </submittedName>
</protein>
<evidence type="ECO:0000313" key="5">
    <source>
        <dbReference type="Proteomes" id="UP000694569"/>
    </source>
</evidence>
<name>A0A8C5QV97_9ANUR</name>
<dbReference type="SMART" id="SM00320">
    <property type="entry name" value="WD40"/>
    <property type="match status" value="3"/>
</dbReference>
<dbReference type="PANTHER" id="PTHR23287:SF16">
    <property type="entry name" value="TECTONIN BETA-PROPELLER REPEAT-CONTAINING PROTEIN 2"/>
    <property type="match status" value="1"/>
</dbReference>
<feature type="domain" description="HPS5-like beta-propeller" evidence="3">
    <location>
        <begin position="37"/>
        <end position="344"/>
    </location>
</feature>
<feature type="region of interest" description="Disordered" evidence="2">
    <location>
        <begin position="672"/>
        <end position="692"/>
    </location>
</feature>
<reference evidence="4" key="2">
    <citation type="submission" date="2025-09" db="UniProtKB">
        <authorList>
            <consortium name="Ensembl"/>
        </authorList>
    </citation>
    <scope>IDENTIFICATION</scope>
</reference>
<dbReference type="Gene3D" id="2.130.10.10">
    <property type="entry name" value="YVTN repeat-like/Quinoprotein amine dehydrogenase"/>
    <property type="match status" value="1"/>
</dbReference>
<dbReference type="SUPFAM" id="SSF50978">
    <property type="entry name" value="WD40 repeat-like"/>
    <property type="match status" value="1"/>
</dbReference>
<keyword evidence="1" id="KW-0677">Repeat</keyword>
<dbReference type="GeneTree" id="ENSGT00940000157283"/>
<dbReference type="Pfam" id="PF06462">
    <property type="entry name" value="Hyd_WA"/>
    <property type="match status" value="2"/>
</dbReference>
<dbReference type="InterPro" id="IPR009091">
    <property type="entry name" value="RCC1/BLIP-II"/>
</dbReference>
<dbReference type="PANTHER" id="PTHR23287">
    <property type="entry name" value="RUBY-EYE2-LIKE PROTEIN"/>
    <property type="match status" value="1"/>
</dbReference>